<dbReference type="Proteomes" id="UP000261360">
    <property type="component" value="Unplaced"/>
</dbReference>
<feature type="domain" description="Ion transport" evidence="7">
    <location>
        <begin position="128"/>
        <end position="226"/>
    </location>
</feature>
<evidence type="ECO:0000256" key="6">
    <source>
        <dbReference type="SAM" id="Phobius"/>
    </source>
</evidence>
<dbReference type="Pfam" id="PF00520">
    <property type="entry name" value="Ion_trans"/>
    <property type="match status" value="1"/>
</dbReference>
<dbReference type="GO" id="GO:0001518">
    <property type="term" value="C:voltage-gated sodium channel complex"/>
    <property type="evidence" value="ECO:0007669"/>
    <property type="project" value="TreeGrafter"/>
</dbReference>
<dbReference type="STRING" id="1841481.ENSSLDP00000000395"/>
<evidence type="ECO:0000259" key="7">
    <source>
        <dbReference type="Pfam" id="PF00520"/>
    </source>
</evidence>
<dbReference type="InterPro" id="IPR005821">
    <property type="entry name" value="Ion_trans_dom"/>
</dbReference>
<evidence type="ECO:0000256" key="1">
    <source>
        <dbReference type="ARBA" id="ARBA00004141"/>
    </source>
</evidence>
<dbReference type="InterPro" id="IPR027359">
    <property type="entry name" value="Volt_channel_dom_sf"/>
</dbReference>
<dbReference type="GO" id="GO:0005248">
    <property type="term" value="F:voltage-gated sodium channel activity"/>
    <property type="evidence" value="ECO:0007669"/>
    <property type="project" value="TreeGrafter"/>
</dbReference>
<dbReference type="InterPro" id="IPR043203">
    <property type="entry name" value="VGCC_Ca_Na"/>
</dbReference>
<dbReference type="AlphaFoldDB" id="A0A3B4WA40"/>
<evidence type="ECO:0000313" key="9">
    <source>
        <dbReference type="Proteomes" id="UP000261360"/>
    </source>
</evidence>
<dbReference type="PANTHER" id="PTHR10037">
    <property type="entry name" value="VOLTAGE-GATED CATION CHANNEL CALCIUM AND SODIUM"/>
    <property type="match status" value="1"/>
</dbReference>
<name>A0A3B4WA40_SERLL</name>
<protein>
    <recommendedName>
        <fullName evidence="7">Ion transport domain-containing protein</fullName>
    </recommendedName>
</protein>
<evidence type="ECO:0000313" key="8">
    <source>
        <dbReference type="Ensembl" id="ENSSLDP00000000395.1"/>
    </source>
</evidence>
<keyword evidence="4 6" id="KW-0472">Membrane</keyword>
<evidence type="ECO:0000256" key="3">
    <source>
        <dbReference type="ARBA" id="ARBA00022989"/>
    </source>
</evidence>
<reference evidence="8" key="2">
    <citation type="submission" date="2025-09" db="UniProtKB">
        <authorList>
            <consortium name="Ensembl"/>
        </authorList>
    </citation>
    <scope>IDENTIFICATION</scope>
</reference>
<sequence length="246" mass="28349">SMVSLLPPVGTEVFRRFTPASLEAVQRREAEEKERQKRKNKEVQEKDPPKQATHLEVEKPLPFIFGDPPPELLNTPLEELDPPYQSQKTFIVLSKGNILHRFNADSACCLLINDQLMMFLMFLNIKTLFRLFILLTILSNCVFMMISYSPFFCLNRYAFTAVYMFEVIVKIVSRGFCIGRFTFLRDPWNWLDVMVISTAFLTPEFVDLGKVSVLRIIPRVLKMISLYPGQCVCVCVRVCVCVCVCV</sequence>
<keyword evidence="9" id="KW-1185">Reference proteome</keyword>
<reference evidence="8" key="1">
    <citation type="submission" date="2025-08" db="UniProtKB">
        <authorList>
            <consortium name="Ensembl"/>
        </authorList>
    </citation>
    <scope>IDENTIFICATION</scope>
</reference>
<dbReference type="GeneTree" id="ENSGT00940000167873"/>
<organism evidence="8 9">
    <name type="scientific">Seriola lalandi dorsalis</name>
    <dbReference type="NCBI Taxonomy" id="1841481"/>
    <lineage>
        <taxon>Eukaryota</taxon>
        <taxon>Metazoa</taxon>
        <taxon>Chordata</taxon>
        <taxon>Craniata</taxon>
        <taxon>Vertebrata</taxon>
        <taxon>Euteleostomi</taxon>
        <taxon>Actinopterygii</taxon>
        <taxon>Neopterygii</taxon>
        <taxon>Teleostei</taxon>
        <taxon>Neoteleostei</taxon>
        <taxon>Acanthomorphata</taxon>
        <taxon>Carangaria</taxon>
        <taxon>Carangiformes</taxon>
        <taxon>Carangidae</taxon>
        <taxon>Seriola</taxon>
    </lineage>
</organism>
<evidence type="ECO:0000256" key="2">
    <source>
        <dbReference type="ARBA" id="ARBA00022692"/>
    </source>
</evidence>
<accession>A0A3B4WA40</accession>
<keyword evidence="2 6" id="KW-0812">Transmembrane</keyword>
<dbReference type="GO" id="GO:0019228">
    <property type="term" value="P:neuronal action potential"/>
    <property type="evidence" value="ECO:0007669"/>
    <property type="project" value="TreeGrafter"/>
</dbReference>
<dbReference type="GO" id="GO:0086010">
    <property type="term" value="P:membrane depolarization during action potential"/>
    <property type="evidence" value="ECO:0007669"/>
    <property type="project" value="TreeGrafter"/>
</dbReference>
<dbReference type="PANTHER" id="PTHR10037:SF223">
    <property type="entry name" value="SODIUM CHANNEL PROTEIN TYPE 4 SUBUNIT ALPHA"/>
    <property type="match status" value="1"/>
</dbReference>
<dbReference type="SUPFAM" id="SSF81324">
    <property type="entry name" value="Voltage-gated potassium channels"/>
    <property type="match status" value="1"/>
</dbReference>
<keyword evidence="3 6" id="KW-1133">Transmembrane helix</keyword>
<evidence type="ECO:0000256" key="5">
    <source>
        <dbReference type="SAM" id="MobiDB-lite"/>
    </source>
</evidence>
<comment type="subcellular location">
    <subcellularLocation>
        <location evidence="1">Membrane</location>
        <topology evidence="1">Multi-pass membrane protein</topology>
    </subcellularLocation>
</comment>
<dbReference type="Gene3D" id="1.20.120.350">
    <property type="entry name" value="Voltage-gated potassium channels. Chain C"/>
    <property type="match status" value="1"/>
</dbReference>
<dbReference type="Ensembl" id="ENSSLDT00000000439.1">
    <property type="protein sequence ID" value="ENSSLDP00000000395.1"/>
    <property type="gene ID" value="ENSSLDG00000000381.1"/>
</dbReference>
<proteinExistence type="predicted"/>
<feature type="region of interest" description="Disordered" evidence="5">
    <location>
        <begin position="26"/>
        <end position="52"/>
    </location>
</feature>
<evidence type="ECO:0000256" key="4">
    <source>
        <dbReference type="ARBA" id="ARBA00023136"/>
    </source>
</evidence>
<feature type="transmembrane region" description="Helical" evidence="6">
    <location>
        <begin position="127"/>
        <end position="148"/>
    </location>
</feature>